<feature type="domain" description="YHS" evidence="2">
    <location>
        <begin position="41"/>
        <end position="85"/>
    </location>
</feature>
<dbReference type="Gene3D" id="1.10.620.20">
    <property type="entry name" value="Ribonucleotide Reductase, subunit A"/>
    <property type="match status" value="1"/>
</dbReference>
<comment type="caution">
    <text evidence="3">The sequence shown here is derived from an EMBL/GenBank/DDBJ whole genome shotgun (WGS) entry which is preliminary data.</text>
</comment>
<reference evidence="3" key="1">
    <citation type="submission" date="2020-11" db="EMBL/GenBank/DDBJ databases">
        <title>Genome of Flavobacterium soyangense.</title>
        <authorList>
            <person name="Liu Q."/>
            <person name="Xin Y.-H."/>
        </authorList>
    </citation>
    <scope>NUCLEOTIDE SEQUENCE</scope>
    <source>
        <strain evidence="3">CGMCC 1.13493</strain>
    </source>
</reference>
<dbReference type="GO" id="GO:0016491">
    <property type="term" value="F:oxidoreductase activity"/>
    <property type="evidence" value="ECO:0007669"/>
    <property type="project" value="InterPro"/>
</dbReference>
<dbReference type="EMBL" id="JADHEC010000048">
    <property type="protein sequence ID" value="MBF2709873.1"/>
    <property type="molecule type" value="Genomic_DNA"/>
</dbReference>
<dbReference type="InterPro" id="IPR007029">
    <property type="entry name" value="YHS_dom"/>
</dbReference>
<organism evidence="3 4">
    <name type="scientific">Flavobacterium soyangense</name>
    <dbReference type="NCBI Taxonomy" id="2023265"/>
    <lineage>
        <taxon>Bacteria</taxon>
        <taxon>Pseudomonadati</taxon>
        <taxon>Bacteroidota</taxon>
        <taxon>Flavobacteriia</taxon>
        <taxon>Flavobacteriales</taxon>
        <taxon>Flavobacteriaceae</taxon>
        <taxon>Flavobacterium</taxon>
    </lineage>
</organism>
<feature type="chain" id="PRO_5037159023" evidence="1">
    <location>
        <begin position="23"/>
        <end position="155"/>
    </location>
</feature>
<feature type="signal peptide" evidence="1">
    <location>
        <begin position="1"/>
        <end position="22"/>
    </location>
</feature>
<dbReference type="AlphaFoldDB" id="A0A930UAC1"/>
<sequence length="155" mass="17321">MKNLKSLVLVAVVALFSNFASAQTAPVDKDKLANGGYDVVSYFTVNKAVKGDKKFAVEYNGANYYFASAKDQKAFKANPTKFLPQCDGYCAWGVAEKNVKFPVNPETFKVVNGKLYLFFNGDFKGAPFNTLNEWNKDEKKQLDKLDAAWMMVKKS</sequence>
<keyword evidence="1" id="KW-0732">Signal</keyword>
<keyword evidence="4" id="KW-1185">Reference proteome</keyword>
<dbReference type="NCBIfam" id="NF041384">
    <property type="entry name" value="YHS_seleno_dom"/>
    <property type="match status" value="1"/>
</dbReference>
<dbReference type="RefSeq" id="WP_194313105.1">
    <property type="nucleotide sequence ID" value="NZ_JADHEC010000048.1"/>
</dbReference>
<name>A0A930UAC1_9FLAO</name>
<dbReference type="Pfam" id="PF04945">
    <property type="entry name" value="YHS"/>
    <property type="match status" value="1"/>
</dbReference>
<dbReference type="Proteomes" id="UP000646211">
    <property type="component" value="Unassembled WGS sequence"/>
</dbReference>
<evidence type="ECO:0000313" key="4">
    <source>
        <dbReference type="Proteomes" id="UP000646211"/>
    </source>
</evidence>
<proteinExistence type="predicted"/>
<protein>
    <submittedName>
        <fullName evidence="3">YHS domain-containing protein</fullName>
    </submittedName>
</protein>
<gene>
    <name evidence="3" type="ORF">IR213_14940</name>
</gene>
<evidence type="ECO:0000256" key="1">
    <source>
        <dbReference type="SAM" id="SignalP"/>
    </source>
</evidence>
<dbReference type="InterPro" id="IPR012348">
    <property type="entry name" value="RNR-like"/>
</dbReference>
<accession>A0A930UAC1</accession>
<evidence type="ECO:0000259" key="2">
    <source>
        <dbReference type="Pfam" id="PF04945"/>
    </source>
</evidence>
<evidence type="ECO:0000313" key="3">
    <source>
        <dbReference type="EMBL" id="MBF2709873.1"/>
    </source>
</evidence>